<dbReference type="FunFam" id="3.40.309.10:FF:000003">
    <property type="entry name" value="Aldehyde dehydrogenase"/>
    <property type="match status" value="1"/>
</dbReference>
<evidence type="ECO:0000256" key="5">
    <source>
        <dbReference type="PIRSR" id="PIRSR036492-1"/>
    </source>
</evidence>
<dbReference type="InterPro" id="IPR016161">
    <property type="entry name" value="Ald_DH/histidinol_DH"/>
</dbReference>
<dbReference type="SUPFAM" id="SSF53720">
    <property type="entry name" value="ALDH-like"/>
    <property type="match status" value="1"/>
</dbReference>
<sequence length="456" mass="50527">MIPELLRAQKNYFDTGDTKVVAFRKTALKRLKAELINRENDIIAALDKDFKKPAFESVLTETQVVLSELDLTIKNMMRWAKPKRVLPALLNFPSTDRLYSEPYGAVLIIAPWNYPYQLAMAPLIAAVAAGNTVILKPSELTTHTAALLNAIISTVFKPEHVCVVQGGVDVSTTLLAQKWDYIFFTGSVKVGKIVAKAAAEHLTPVTLELGGKNPCIIDASANIPLTAKRIVWGKFINAGQTCIAPDYVLIQASKKEAFYKAMQIEIEKAYTDTPKASHDFARIINQNNFERLSKMLANEHCIIGGATDAETYYIAPTLIDEPKLDSEVMKDEIFGPILPIISYEGISDLENIINRYAKPLALYVFSTNQTAAKKLITQFSFGGGCINDTVIHFVNHRLPFGGVGNSGIGAYHGQLSFDTFSHKKAVVKKANWLDLPVRYAPYTGKLKTVRTLLKWM</sequence>
<evidence type="ECO:0000256" key="4">
    <source>
        <dbReference type="PIRNR" id="PIRNR036492"/>
    </source>
</evidence>
<dbReference type="PROSITE" id="PS00687">
    <property type="entry name" value="ALDEHYDE_DEHYDR_GLU"/>
    <property type="match status" value="1"/>
</dbReference>
<dbReference type="PANTHER" id="PTHR43570:SF16">
    <property type="entry name" value="ALDEHYDE DEHYDROGENASE TYPE III, ISOFORM Q"/>
    <property type="match status" value="1"/>
</dbReference>
<dbReference type="Gene3D" id="3.40.309.10">
    <property type="entry name" value="Aldehyde Dehydrogenase, Chain A, domain 2"/>
    <property type="match status" value="1"/>
</dbReference>
<accession>A0A9E8MX52</accession>
<dbReference type="PIRSF" id="PIRSF036492">
    <property type="entry name" value="ALDH"/>
    <property type="match status" value="1"/>
</dbReference>
<keyword evidence="3" id="KW-0520">NAD</keyword>
<evidence type="ECO:0000259" key="8">
    <source>
        <dbReference type="Pfam" id="PF00171"/>
    </source>
</evidence>
<dbReference type="GO" id="GO:0006081">
    <property type="term" value="P:aldehyde metabolic process"/>
    <property type="evidence" value="ECO:0007669"/>
    <property type="project" value="InterPro"/>
</dbReference>
<evidence type="ECO:0000256" key="7">
    <source>
        <dbReference type="RuleBase" id="RU003345"/>
    </source>
</evidence>
<dbReference type="PANTHER" id="PTHR43570">
    <property type="entry name" value="ALDEHYDE DEHYDROGENASE"/>
    <property type="match status" value="1"/>
</dbReference>
<dbReference type="RefSeq" id="WP_267677238.1">
    <property type="nucleotide sequence ID" value="NZ_CP113088.1"/>
</dbReference>
<dbReference type="FunFam" id="3.40.605.10:FF:000004">
    <property type="entry name" value="Aldehyde dehydrogenase"/>
    <property type="match status" value="1"/>
</dbReference>
<proteinExistence type="inferred from homology"/>
<dbReference type="Pfam" id="PF00171">
    <property type="entry name" value="Aldedh"/>
    <property type="match status" value="1"/>
</dbReference>
<dbReference type="PROSITE" id="PS00070">
    <property type="entry name" value="ALDEHYDE_DEHYDR_CYS"/>
    <property type="match status" value="1"/>
</dbReference>
<dbReference type="InterPro" id="IPR029510">
    <property type="entry name" value="Ald_DH_CS_GLU"/>
</dbReference>
<protein>
    <recommendedName>
        <fullName evidence="4">Aldehyde dehydrogenase</fullName>
    </recommendedName>
</protein>
<feature type="active site" evidence="5 6">
    <location>
        <position position="208"/>
    </location>
</feature>
<dbReference type="InterPro" id="IPR016162">
    <property type="entry name" value="Ald_DH_N"/>
</dbReference>
<dbReference type="InterPro" id="IPR015590">
    <property type="entry name" value="Aldehyde_DH_dom"/>
</dbReference>
<organism evidence="9 10">
    <name type="scientific">Lacinutrix neustonica</name>
    <dbReference type="NCBI Taxonomy" id="2980107"/>
    <lineage>
        <taxon>Bacteria</taxon>
        <taxon>Pseudomonadati</taxon>
        <taxon>Bacteroidota</taxon>
        <taxon>Flavobacteriia</taxon>
        <taxon>Flavobacteriales</taxon>
        <taxon>Flavobacteriaceae</taxon>
        <taxon>Lacinutrix</taxon>
    </lineage>
</organism>
<evidence type="ECO:0000256" key="1">
    <source>
        <dbReference type="ARBA" id="ARBA00009986"/>
    </source>
</evidence>
<evidence type="ECO:0000256" key="6">
    <source>
        <dbReference type="PROSITE-ProRule" id="PRU10007"/>
    </source>
</evidence>
<feature type="active site" evidence="5">
    <location>
        <position position="242"/>
    </location>
</feature>
<dbReference type="AlphaFoldDB" id="A0A9E8MX52"/>
<dbReference type="EMBL" id="CP113088">
    <property type="protein sequence ID" value="WAC02641.1"/>
    <property type="molecule type" value="Genomic_DNA"/>
</dbReference>
<dbReference type="Gene3D" id="3.40.605.10">
    <property type="entry name" value="Aldehyde Dehydrogenase, Chain A, domain 1"/>
    <property type="match status" value="1"/>
</dbReference>
<dbReference type="InterPro" id="IPR016160">
    <property type="entry name" value="Ald_DH_CS_CYS"/>
</dbReference>
<evidence type="ECO:0000256" key="3">
    <source>
        <dbReference type="ARBA" id="ARBA00023027"/>
    </source>
</evidence>
<dbReference type="GO" id="GO:0004029">
    <property type="term" value="F:aldehyde dehydrogenase (NAD+) activity"/>
    <property type="evidence" value="ECO:0007669"/>
    <property type="project" value="TreeGrafter"/>
</dbReference>
<reference evidence="9" key="1">
    <citation type="submission" date="2022-11" db="EMBL/GenBank/DDBJ databases">
        <title>Lacinutrix neustonica HL-RS19T sp. nov., isolated from the surface microlayer sample of brackish Lake Shihwa.</title>
        <authorList>
            <person name="Choi J.Y."/>
            <person name="Hwang C.Y."/>
        </authorList>
    </citation>
    <scope>NUCLEOTIDE SEQUENCE</scope>
    <source>
        <strain evidence="9">HL-RS19</strain>
    </source>
</reference>
<feature type="domain" description="Aldehyde dehydrogenase" evidence="8">
    <location>
        <begin position="18"/>
        <end position="426"/>
    </location>
</feature>
<dbReference type="GO" id="GO:0005737">
    <property type="term" value="C:cytoplasm"/>
    <property type="evidence" value="ECO:0007669"/>
    <property type="project" value="TreeGrafter"/>
</dbReference>
<keyword evidence="2 4" id="KW-0560">Oxidoreductase</keyword>
<dbReference type="InterPro" id="IPR016163">
    <property type="entry name" value="Ald_DH_C"/>
</dbReference>
<dbReference type="Proteomes" id="UP001164705">
    <property type="component" value="Chromosome"/>
</dbReference>
<keyword evidence="10" id="KW-1185">Reference proteome</keyword>
<evidence type="ECO:0000256" key="2">
    <source>
        <dbReference type="ARBA" id="ARBA00023002"/>
    </source>
</evidence>
<dbReference type="CDD" id="cd07136">
    <property type="entry name" value="ALDH_YwdH-P39616"/>
    <property type="match status" value="1"/>
</dbReference>
<comment type="similarity">
    <text evidence="1 4 7">Belongs to the aldehyde dehydrogenase family.</text>
</comment>
<dbReference type="InterPro" id="IPR012394">
    <property type="entry name" value="Aldehyde_DH_NAD(P)"/>
</dbReference>
<evidence type="ECO:0000313" key="9">
    <source>
        <dbReference type="EMBL" id="WAC02641.1"/>
    </source>
</evidence>
<gene>
    <name evidence="9" type="ORF">N7U66_02860</name>
</gene>
<dbReference type="KEGG" id="lnu:N7U66_02860"/>
<evidence type="ECO:0000313" key="10">
    <source>
        <dbReference type="Proteomes" id="UP001164705"/>
    </source>
</evidence>
<name>A0A9E8MX52_9FLAO</name>